<feature type="domain" description="DNA-directed DNA polymerase family A palm" evidence="5">
    <location>
        <begin position="375"/>
        <end position="619"/>
    </location>
</feature>
<evidence type="ECO:0000256" key="1">
    <source>
        <dbReference type="ARBA" id="ARBA00007705"/>
    </source>
</evidence>
<dbReference type="OrthoDB" id="9764911at2"/>
<keyword evidence="6" id="KW-0239">DNA-directed DNA polymerase</keyword>
<keyword evidence="6" id="KW-0548">Nucleotidyltransferase</keyword>
<dbReference type="PANTHER" id="PTHR10133:SF27">
    <property type="entry name" value="DNA POLYMERASE NU"/>
    <property type="match status" value="1"/>
</dbReference>
<organism evidence="6 7">
    <name type="scientific">Clostridium disporicum</name>
    <dbReference type="NCBI Taxonomy" id="84024"/>
    <lineage>
        <taxon>Bacteria</taxon>
        <taxon>Bacillati</taxon>
        <taxon>Bacillota</taxon>
        <taxon>Clostridia</taxon>
        <taxon>Eubacteriales</taxon>
        <taxon>Clostridiaceae</taxon>
        <taxon>Clostridium</taxon>
    </lineage>
</organism>
<dbReference type="InterPro" id="IPR001098">
    <property type="entry name" value="DNA-dir_DNA_pol_A_palm_dom"/>
</dbReference>
<dbReference type="Gene3D" id="1.10.150.20">
    <property type="entry name" value="5' to 3' exonuclease, C-terminal subdomain"/>
    <property type="match status" value="1"/>
</dbReference>
<comment type="catalytic activity">
    <reaction evidence="4">
        <text>DNA(n) + a 2'-deoxyribonucleoside 5'-triphosphate = DNA(n+1) + diphosphate</text>
        <dbReference type="Rhea" id="RHEA:22508"/>
        <dbReference type="Rhea" id="RHEA-COMP:17339"/>
        <dbReference type="Rhea" id="RHEA-COMP:17340"/>
        <dbReference type="ChEBI" id="CHEBI:33019"/>
        <dbReference type="ChEBI" id="CHEBI:61560"/>
        <dbReference type="ChEBI" id="CHEBI:173112"/>
        <dbReference type="EC" id="2.7.7.7"/>
    </reaction>
</comment>
<sequence>MRILSIDIETYSDVDLIKSGVYPYTASSNFEILLFAYAFDDEEVKIIDLANREKIPTNILEAIEDENIIKTAFNANFERVCLGRFLNKSLSSKSWRCTAVHALSLGLPSSLESVAEMLNLEQQKMKEGKALIKYFSVPCTIKNDKSQYSFEGQIGKLMRNYPKDSLEKWELFKKYCIKDVEVERAIRKKLERFPIIENEHKLYVLDQEINDRGIYIDMELVTKAISCDELYKNKCLNEAKNITGLSNPNSVTQLKKWLYEKGIEIKSLSKGNIKKILEDCDDDVRELLELRLKLSKTSVRKYEAIQRFISKDFRVRGLFKFYGANRTGRWAGKLVQVHNLPQNHLEDMDSARNLVKEGDFAKLEDKFNSIPQLLSELIRSAFIPKKGARFIIADFSAIEARILAYIAGEKWRIDVFKSHGKIYEASASKLFKVPIEMITKESNLRVKGKVAELALGYGGGVGALKAMGALEMEIEEDELQDLVNKWRLSNSNIGRLWWAIHKAAINALKTREVNIVGYIKIYYQGDIMFITLPSGRKLSYVKPRIEKNKYGGDSITYEGVSVAKKWERIETYGPKLVENIVQAIARDILGEAMIRLRDKAYDIVMHVHDEIIIEAKEGQGSLKEVIKIMTETPIWARGLPLDAEGFESNYYKK</sequence>
<evidence type="ECO:0000256" key="3">
    <source>
        <dbReference type="ARBA" id="ARBA00022705"/>
    </source>
</evidence>
<dbReference type="GO" id="GO:0003677">
    <property type="term" value="F:DNA binding"/>
    <property type="evidence" value="ECO:0007669"/>
    <property type="project" value="InterPro"/>
</dbReference>
<dbReference type="InterPro" id="IPR043502">
    <property type="entry name" value="DNA/RNA_pol_sf"/>
</dbReference>
<dbReference type="Proteomes" id="UP000095594">
    <property type="component" value="Unassembled WGS sequence"/>
</dbReference>
<dbReference type="Gene3D" id="3.30.420.10">
    <property type="entry name" value="Ribonuclease H-like superfamily/Ribonuclease H"/>
    <property type="match status" value="1"/>
</dbReference>
<reference evidence="6 7" key="1">
    <citation type="submission" date="2015-09" db="EMBL/GenBank/DDBJ databases">
        <authorList>
            <consortium name="Pathogen Informatics"/>
        </authorList>
    </citation>
    <scope>NUCLEOTIDE SEQUENCE [LARGE SCALE GENOMIC DNA]</scope>
    <source>
        <strain evidence="6 7">2789STDY5834856</strain>
    </source>
</reference>
<comment type="similarity">
    <text evidence="1">Belongs to the DNA polymerase type-A family.</text>
</comment>
<evidence type="ECO:0000313" key="7">
    <source>
        <dbReference type="Proteomes" id="UP000095594"/>
    </source>
</evidence>
<gene>
    <name evidence="6" type="primary">polA_2</name>
    <name evidence="6" type="ORF">ERS852471_03065</name>
</gene>
<dbReference type="SMART" id="SM00482">
    <property type="entry name" value="POLAc"/>
    <property type="match status" value="1"/>
</dbReference>
<dbReference type="InterPro" id="IPR036397">
    <property type="entry name" value="RNaseH_sf"/>
</dbReference>
<evidence type="ECO:0000256" key="4">
    <source>
        <dbReference type="ARBA" id="ARBA00049244"/>
    </source>
</evidence>
<evidence type="ECO:0000256" key="2">
    <source>
        <dbReference type="ARBA" id="ARBA00012417"/>
    </source>
</evidence>
<dbReference type="SUPFAM" id="SSF56672">
    <property type="entry name" value="DNA/RNA polymerases"/>
    <property type="match status" value="1"/>
</dbReference>
<accession>A0A174KRK0</accession>
<dbReference type="AlphaFoldDB" id="A0A174KRK0"/>
<dbReference type="EMBL" id="CYZX01000027">
    <property type="protein sequence ID" value="CUP13471.1"/>
    <property type="molecule type" value="Genomic_DNA"/>
</dbReference>
<dbReference type="Gene3D" id="3.30.70.370">
    <property type="match status" value="2"/>
</dbReference>
<keyword evidence="3" id="KW-0235">DNA replication</keyword>
<dbReference type="Pfam" id="PF00476">
    <property type="entry name" value="DNA_pol_A"/>
    <property type="match status" value="1"/>
</dbReference>
<dbReference type="PANTHER" id="PTHR10133">
    <property type="entry name" value="DNA POLYMERASE I"/>
    <property type="match status" value="1"/>
</dbReference>
<evidence type="ECO:0000259" key="5">
    <source>
        <dbReference type="SMART" id="SM00482"/>
    </source>
</evidence>
<keyword evidence="6" id="KW-0808">Transferase</keyword>
<name>A0A174KRK0_9CLOT</name>
<dbReference type="InterPro" id="IPR002298">
    <property type="entry name" value="DNA_polymerase_A"/>
</dbReference>
<dbReference type="GO" id="GO:0006302">
    <property type="term" value="P:double-strand break repair"/>
    <property type="evidence" value="ECO:0007669"/>
    <property type="project" value="TreeGrafter"/>
</dbReference>
<dbReference type="SUPFAM" id="SSF53098">
    <property type="entry name" value="Ribonuclease H-like"/>
    <property type="match status" value="1"/>
</dbReference>
<dbReference type="InterPro" id="IPR012337">
    <property type="entry name" value="RNaseH-like_sf"/>
</dbReference>
<protein>
    <recommendedName>
        <fullName evidence="2">DNA-directed DNA polymerase</fullName>
        <ecNumber evidence="2">2.7.7.7</ecNumber>
    </recommendedName>
</protein>
<dbReference type="RefSeq" id="WP_055268071.1">
    <property type="nucleotide sequence ID" value="NZ_CABIXQ010000027.1"/>
</dbReference>
<proteinExistence type="inferred from homology"/>
<dbReference type="EC" id="2.7.7.7" evidence="2"/>
<dbReference type="GO" id="GO:0006261">
    <property type="term" value="P:DNA-templated DNA replication"/>
    <property type="evidence" value="ECO:0007669"/>
    <property type="project" value="InterPro"/>
</dbReference>
<dbReference type="GO" id="GO:0003887">
    <property type="term" value="F:DNA-directed DNA polymerase activity"/>
    <property type="evidence" value="ECO:0007669"/>
    <property type="project" value="UniProtKB-KW"/>
</dbReference>
<evidence type="ECO:0000313" key="6">
    <source>
        <dbReference type="EMBL" id="CUP13471.1"/>
    </source>
</evidence>